<comment type="caution">
    <text evidence="1">The sequence shown here is derived from an EMBL/GenBank/DDBJ whole genome shotgun (WGS) entry which is preliminary data.</text>
</comment>
<name>A0ACA9Y1S0_9ASCO</name>
<dbReference type="EMBL" id="CALSDN010000001">
    <property type="protein sequence ID" value="CAH6718888.1"/>
    <property type="molecule type" value="Genomic_DNA"/>
</dbReference>
<evidence type="ECO:0000313" key="1">
    <source>
        <dbReference type="EMBL" id="CAH6718888.1"/>
    </source>
</evidence>
<organism evidence="1 2">
    <name type="scientific">[Candida] jaroonii</name>
    <dbReference type="NCBI Taxonomy" id="467808"/>
    <lineage>
        <taxon>Eukaryota</taxon>
        <taxon>Fungi</taxon>
        <taxon>Dikarya</taxon>
        <taxon>Ascomycota</taxon>
        <taxon>Saccharomycotina</taxon>
        <taxon>Pichiomycetes</taxon>
        <taxon>Debaryomycetaceae</taxon>
        <taxon>Yamadazyma</taxon>
    </lineage>
</organism>
<gene>
    <name evidence="1" type="ORF">CLIB1444_01S16732</name>
</gene>
<reference evidence="1" key="1">
    <citation type="submission" date="2022-06" db="EMBL/GenBank/DDBJ databases">
        <authorList>
            <person name="Legras J.-L."/>
            <person name="Devillers H."/>
            <person name="Grondin C."/>
        </authorList>
    </citation>
    <scope>NUCLEOTIDE SEQUENCE</scope>
    <source>
        <strain evidence="1">CLIB 1444</strain>
    </source>
</reference>
<protein>
    <submittedName>
        <fullName evidence="1">Uncharacterized transporter Esbp6p</fullName>
    </submittedName>
</protein>
<accession>A0ACA9Y1S0</accession>
<dbReference type="Proteomes" id="UP001152531">
    <property type="component" value="Unassembled WGS sequence"/>
</dbReference>
<evidence type="ECO:0000313" key="2">
    <source>
        <dbReference type="Proteomes" id="UP001152531"/>
    </source>
</evidence>
<keyword evidence="2" id="KW-1185">Reference proteome</keyword>
<sequence length="583" mass="64372">METSSIESNESYHPNISKEDVVVDEGDDESIERRFEKSPTNLSRRKSNNSELSKILSGIKDDINQPYEDIALAESVLAHQLTRQEVEGVTDLENNVESIPSGVSGDNVPQPDEGFSWVIAIVSMLAIFATWGSNASYGVFLNYYTHNNTFEGADMYDFALIGGIVVFLAQSTAPITTLLYQIFGLRTIVIVGIILQTAGYVLASFAKSLWQLYLTQGLMIGLSFSLVYLPATLVLPTWFDKYRAFAFGIAVSGAGLGGIVFALSVDHVIRISGNQYWGLRLTALIALVSALPNLFLKPRIPTQQPLSKTLNWKFIKANTNKIIDPKVFKSWSLRALSLWFGLALLGYVVMLFSLSSYATAMGLSDKQASNLTALLNAGQVIGRPTIGLCSDRFGRVNTASFLGLCIAIMIFAFWINATTYAELIPFSLIIGAIIGIGSTLCQPIAGDLISDISQLPAAWSMLNICVGFFCLAAEVIALSLKKPNATKPFLHCQIFAGCCFIACLILSMLIRQTLVRKVLSKRLASTHEAIEEINEPKRYLTINDLNDQSQQLELLNERRVRYEYLLMGGIKHFLIRLFYPMKV</sequence>
<proteinExistence type="predicted"/>